<evidence type="ECO:0000313" key="6">
    <source>
        <dbReference type="EMBL" id="RIY40692.1"/>
    </source>
</evidence>
<dbReference type="InterPro" id="IPR043128">
    <property type="entry name" value="Rev_trsase/Diguanyl_cyclase"/>
</dbReference>
<sequence length="968" mass="108523">MPVVLLFQSWPALCALVILISLFTSPTLANTTRTSHETISVGVVADNEPYSNFSANGTEGFSIDVLNEVSRISGLKFEYRVGSWSDIFAAFQRGEIDVVDEVSWREDRAQSMLFTRPYHIRQTVVMHDKRRPLPPIRSLDDLKLHRVGSLKDIYYASVLRDAGLNTAEYSLQSEMVQALSFGWIDAIIGPEITLNYFARQKGFASLEVASPAPLNGQDKEDFRLAVALDRPDLQAKLDHALAQIKPEWLEKLRIRWQEFGGRPLISKQFQLSPSDKATIRQQGPLRVGLMRDYAPLSFDNEGKVQGLTVDVLSRVADLTGVRVVPVVDQWHNLIELFKRGEIDVMANISDLPARRSFARFTTPYHHVSVVGFSRSPDIRLESAADLEGLKVGYGAGIFYEKALKQKIGANAVAFSDQASMFIALQNDQVDLVLTALDNGNHWVREMGLYNLHIAGELVLNGETVREDLRFAFRPALEPMVPVFNKALSAIAPAEMRVIENRWLGAAMNNPASNSPLTFTKTEQAYLESRNYRLTFCAHTDWMPLQGISEDGKHEGMASGLLGHLAKRLSVQFEHHPTESWPEALQALAGGQCDLLPAVPASNTLESNPNITLTDAYYTLPTVVLGRIETPFFNSITELHGKTIGVSNHTAWANDLSLSHPGLNLQPHRNEKVAIKKVQAGELYGYIGTLASTNFLLQELEINDIRVVGRIPMDTSLAIAIHEKNTVLVSILEKTLATLSAAERNDMERRWLSTSLEEKVDYTLLWKLLAGALIIVALLIYWNRKLRRLNRELARANHKLAEISTTDQLTGVGNRTYFEQMFEARFEACRNADRPYLVAMIDADHFKRVNDQWGHEAGDACLMQLANTLKSHFSDFDSEIVRFGGEEFVIFATITHSEQVEGRLEKLRKRVEETPITFEANPIKLTISIGYCCATPQAADLPQQWFRAADRALYDAKDAGRNCVIKRRP</sequence>
<keyword evidence="3" id="KW-1133">Transmembrane helix</keyword>
<dbReference type="Proteomes" id="UP000266206">
    <property type="component" value="Unassembled WGS sequence"/>
</dbReference>
<organism evidence="6 7">
    <name type="scientific">Neopusillimonas maritima</name>
    <dbReference type="NCBI Taxonomy" id="2026239"/>
    <lineage>
        <taxon>Bacteria</taxon>
        <taxon>Pseudomonadati</taxon>
        <taxon>Pseudomonadota</taxon>
        <taxon>Betaproteobacteria</taxon>
        <taxon>Burkholderiales</taxon>
        <taxon>Alcaligenaceae</taxon>
        <taxon>Neopusillimonas</taxon>
    </lineage>
</organism>
<dbReference type="CDD" id="cd01949">
    <property type="entry name" value="GGDEF"/>
    <property type="match status" value="1"/>
</dbReference>
<accession>A0A3A1YR94</accession>
<dbReference type="InterPro" id="IPR029787">
    <property type="entry name" value="Nucleotide_cyclase"/>
</dbReference>
<dbReference type="Gene3D" id="3.30.70.270">
    <property type="match status" value="1"/>
</dbReference>
<dbReference type="Gene3D" id="3.40.190.10">
    <property type="entry name" value="Periplasmic binding protein-like II"/>
    <property type="match status" value="6"/>
</dbReference>
<protein>
    <recommendedName>
        <fullName evidence="5">GGDEF domain-containing protein</fullName>
    </recommendedName>
</protein>
<keyword evidence="3" id="KW-0472">Membrane</keyword>
<dbReference type="SUPFAM" id="SSF55073">
    <property type="entry name" value="Nucleotide cyclase"/>
    <property type="match status" value="1"/>
</dbReference>
<evidence type="ECO:0000256" key="4">
    <source>
        <dbReference type="SAM" id="SignalP"/>
    </source>
</evidence>
<dbReference type="Pfam" id="PF00497">
    <property type="entry name" value="SBP_bac_3"/>
    <property type="match status" value="3"/>
</dbReference>
<dbReference type="OrthoDB" id="368476at2"/>
<evidence type="ECO:0000256" key="3">
    <source>
        <dbReference type="SAM" id="Phobius"/>
    </source>
</evidence>
<feature type="coiled-coil region" evidence="2">
    <location>
        <begin position="778"/>
        <end position="805"/>
    </location>
</feature>
<dbReference type="PROSITE" id="PS50887">
    <property type="entry name" value="GGDEF"/>
    <property type="match status" value="1"/>
</dbReference>
<evidence type="ECO:0000313" key="7">
    <source>
        <dbReference type="Proteomes" id="UP000266206"/>
    </source>
</evidence>
<name>A0A3A1YR94_9BURK</name>
<dbReference type="CDD" id="cd01007">
    <property type="entry name" value="PBP2_BvgS_HisK_like"/>
    <property type="match status" value="3"/>
</dbReference>
<reference evidence="6 7" key="1">
    <citation type="submission" date="2017-08" db="EMBL/GenBank/DDBJ databases">
        <title>Pusillimonas indicus sp. nov., a member of the family Alcaligenaceae isolated from surface seawater.</title>
        <authorList>
            <person name="Li J."/>
        </authorList>
    </citation>
    <scope>NUCLEOTIDE SEQUENCE [LARGE SCALE GENOMIC DNA]</scope>
    <source>
        <strain evidence="6 7">L52-1-41</strain>
    </source>
</reference>
<gene>
    <name evidence="6" type="ORF">CJP73_09530</name>
</gene>
<evidence type="ECO:0000256" key="1">
    <source>
        <dbReference type="ARBA" id="ARBA00022729"/>
    </source>
</evidence>
<feature type="chain" id="PRO_5017221851" description="GGDEF domain-containing protein" evidence="4">
    <location>
        <begin position="30"/>
        <end position="968"/>
    </location>
</feature>
<dbReference type="PANTHER" id="PTHR35936">
    <property type="entry name" value="MEMBRANE-BOUND LYTIC MUREIN TRANSGLYCOSYLASE F"/>
    <property type="match status" value="1"/>
</dbReference>
<dbReference type="SMART" id="SM00267">
    <property type="entry name" value="GGDEF"/>
    <property type="match status" value="1"/>
</dbReference>
<feature type="transmembrane region" description="Helical" evidence="3">
    <location>
        <begin position="763"/>
        <end position="781"/>
    </location>
</feature>
<dbReference type="AlphaFoldDB" id="A0A3A1YR94"/>
<dbReference type="RefSeq" id="WP_119516272.1">
    <property type="nucleotide sequence ID" value="NZ_NQYH01000007.1"/>
</dbReference>
<evidence type="ECO:0000259" key="5">
    <source>
        <dbReference type="PROSITE" id="PS50887"/>
    </source>
</evidence>
<evidence type="ECO:0000256" key="2">
    <source>
        <dbReference type="SAM" id="Coils"/>
    </source>
</evidence>
<keyword evidence="3" id="KW-0812">Transmembrane</keyword>
<feature type="signal peptide" evidence="4">
    <location>
        <begin position="1"/>
        <end position="29"/>
    </location>
</feature>
<dbReference type="PANTHER" id="PTHR35936:SF37">
    <property type="entry name" value="AMINO ACID ABC TRANSPORTER SUBSTRATE-BINDING PROTEIN"/>
    <property type="match status" value="1"/>
</dbReference>
<feature type="domain" description="GGDEF" evidence="5">
    <location>
        <begin position="833"/>
        <end position="968"/>
    </location>
</feature>
<dbReference type="NCBIfam" id="TIGR00254">
    <property type="entry name" value="GGDEF"/>
    <property type="match status" value="1"/>
</dbReference>
<dbReference type="SMART" id="SM00062">
    <property type="entry name" value="PBPb"/>
    <property type="match status" value="3"/>
</dbReference>
<keyword evidence="1 4" id="KW-0732">Signal</keyword>
<keyword evidence="2" id="KW-0175">Coiled coil</keyword>
<dbReference type="SUPFAM" id="SSF53850">
    <property type="entry name" value="Periplasmic binding protein-like II"/>
    <property type="match status" value="3"/>
</dbReference>
<dbReference type="Pfam" id="PF00990">
    <property type="entry name" value="GGDEF"/>
    <property type="match status" value="1"/>
</dbReference>
<dbReference type="GO" id="GO:0003824">
    <property type="term" value="F:catalytic activity"/>
    <property type="evidence" value="ECO:0007669"/>
    <property type="project" value="UniProtKB-ARBA"/>
</dbReference>
<dbReference type="InterPro" id="IPR001638">
    <property type="entry name" value="Solute-binding_3/MltF_N"/>
</dbReference>
<comment type="caution">
    <text evidence="6">The sequence shown here is derived from an EMBL/GenBank/DDBJ whole genome shotgun (WGS) entry which is preliminary data.</text>
</comment>
<proteinExistence type="predicted"/>
<dbReference type="InterPro" id="IPR000160">
    <property type="entry name" value="GGDEF_dom"/>
</dbReference>
<dbReference type="EMBL" id="NQYH01000007">
    <property type="protein sequence ID" value="RIY40692.1"/>
    <property type="molecule type" value="Genomic_DNA"/>
</dbReference>
<dbReference type="FunFam" id="3.30.70.270:FF:000001">
    <property type="entry name" value="Diguanylate cyclase domain protein"/>
    <property type="match status" value="1"/>
</dbReference>